<organism evidence="1 2">
    <name type="scientific">Cetobacterium ceti</name>
    <dbReference type="NCBI Taxonomy" id="180163"/>
    <lineage>
        <taxon>Bacteria</taxon>
        <taxon>Fusobacteriati</taxon>
        <taxon>Fusobacteriota</taxon>
        <taxon>Fusobacteriia</taxon>
        <taxon>Fusobacteriales</taxon>
        <taxon>Fusobacteriaceae</taxon>
        <taxon>Cetobacterium</taxon>
    </lineage>
</organism>
<name>A0A1T4QYI2_9FUSO</name>
<dbReference type="Proteomes" id="UP000191153">
    <property type="component" value="Unassembled WGS sequence"/>
</dbReference>
<protein>
    <submittedName>
        <fullName evidence="1">Uncharacterized protein</fullName>
    </submittedName>
</protein>
<dbReference type="AlphaFoldDB" id="A0A1T4QYI2"/>
<accession>A0A1T4QYI2</accession>
<keyword evidence="2" id="KW-1185">Reference proteome</keyword>
<gene>
    <name evidence="1" type="ORF">SAMN02745174_02500</name>
</gene>
<dbReference type="STRING" id="180163.SAMN02745174_02500"/>
<dbReference type="RefSeq" id="WP_078694913.1">
    <property type="nucleotide sequence ID" value="NZ_FUWX01000035.1"/>
</dbReference>
<evidence type="ECO:0000313" key="2">
    <source>
        <dbReference type="Proteomes" id="UP000191153"/>
    </source>
</evidence>
<sequence length="402" mass="47107">MKEKIQELIEKCNVIELKESKEVSELKKNVVIENKPILNENTFFNKDVFGEIASSFNVSKVEEKQQPTLEKTLVLTNAEPFISDKNNLLIYKNLFFRNGNIYNKTTGEKIGAYSKLVAACTHLGKNPARGKNFVIKTLKSYINKKLTDKEIEELVYYSLETYPCEALVKYLYKYSENGIDKTIEHNVKRKVDFIYANNKKFLEEEFYTIDNLKNDEFEKINIPLKNFILTFVEYTEKIRDTKDLTIYPVVEPLFIEIDIVDKENVDDELHKYLKGEEYDKFYDGIYYKGIKLFVCKDTSNEENIFLFPNNFFVADENQTNRFRNKIMNILKYANKYFKAENKDIEMFIPSSIYSQHIGKKVLERKPCAVKGHTRHYKSGLVTLVRPHLRNGVGLNYGVCVKI</sequence>
<proteinExistence type="predicted"/>
<reference evidence="1 2" key="1">
    <citation type="submission" date="2017-02" db="EMBL/GenBank/DDBJ databases">
        <authorList>
            <person name="Peterson S.W."/>
        </authorList>
    </citation>
    <scope>NUCLEOTIDE SEQUENCE [LARGE SCALE GENOMIC DNA]</scope>
    <source>
        <strain evidence="1 2">ATCC 700028</strain>
    </source>
</reference>
<dbReference type="EMBL" id="FUWX01000035">
    <property type="protein sequence ID" value="SKA08647.1"/>
    <property type="molecule type" value="Genomic_DNA"/>
</dbReference>
<evidence type="ECO:0000313" key="1">
    <source>
        <dbReference type="EMBL" id="SKA08647.1"/>
    </source>
</evidence>